<evidence type="ECO:0000259" key="2">
    <source>
        <dbReference type="PROSITE" id="PS51677"/>
    </source>
</evidence>
<protein>
    <submittedName>
        <fullName evidence="3">Chitooligosaccharide deacetylase</fullName>
    </submittedName>
</protein>
<reference evidence="3 4" key="1">
    <citation type="submission" date="2021-01" db="EMBL/GenBank/DDBJ databases">
        <title>Whole genome shotgun sequence of Actinoplanes deccanensis NBRC 13994.</title>
        <authorList>
            <person name="Komaki H."/>
            <person name="Tamura T."/>
        </authorList>
    </citation>
    <scope>NUCLEOTIDE SEQUENCE [LARGE SCALE GENOMIC DNA]</scope>
    <source>
        <strain evidence="3 4">NBRC 13994</strain>
    </source>
</reference>
<feature type="domain" description="NodB homology" evidence="2">
    <location>
        <begin position="89"/>
        <end position="265"/>
    </location>
</feature>
<dbReference type="PROSITE" id="PS51677">
    <property type="entry name" value="NODB"/>
    <property type="match status" value="1"/>
</dbReference>
<dbReference type="Pfam" id="PF01522">
    <property type="entry name" value="Polysacc_deac_1"/>
    <property type="match status" value="1"/>
</dbReference>
<dbReference type="EMBL" id="BOMI01000084">
    <property type="protein sequence ID" value="GID75832.1"/>
    <property type="molecule type" value="Genomic_DNA"/>
</dbReference>
<dbReference type="PANTHER" id="PTHR10587">
    <property type="entry name" value="GLYCOSYL TRANSFERASE-RELATED"/>
    <property type="match status" value="1"/>
</dbReference>
<dbReference type="InterPro" id="IPR011330">
    <property type="entry name" value="Glyco_hydro/deAcase_b/a-brl"/>
</dbReference>
<dbReference type="CDD" id="cd10917">
    <property type="entry name" value="CE4_NodB_like_6s_7s"/>
    <property type="match status" value="1"/>
</dbReference>
<proteinExistence type="predicted"/>
<dbReference type="InterPro" id="IPR002509">
    <property type="entry name" value="NODB_dom"/>
</dbReference>
<sequence>MLAVAAGCSAAGGSSSAPASPSPSYEAPPVTTPSTAAPATDTRQAALAALPPALRNRIPQFPPAPAPTKVTLPAGNAAGWFSRVPTDQKIAFITIDDGWVKHPQALRLLQAANVPTTLFLEVNAIKDNPAYFKALESAGATIEDHTISHPNLKGKSYAFQKSEICGGADRLAAYYGRRPVLFRPPGGTHDATTLRVVKDCGMKAAFYWKETTDHGVVFYQEGKTVKPGDIILMHFRPRFPDDFLAVLNAIHKAGLTPARLEDYIP</sequence>
<comment type="caution">
    <text evidence="3">The sequence shown here is derived from an EMBL/GenBank/DDBJ whole genome shotgun (WGS) entry which is preliminary data.</text>
</comment>
<evidence type="ECO:0000256" key="1">
    <source>
        <dbReference type="SAM" id="MobiDB-lite"/>
    </source>
</evidence>
<feature type="region of interest" description="Disordered" evidence="1">
    <location>
        <begin position="6"/>
        <end position="39"/>
    </location>
</feature>
<evidence type="ECO:0000313" key="4">
    <source>
        <dbReference type="Proteomes" id="UP000609879"/>
    </source>
</evidence>
<accession>A0ABQ3Y765</accession>
<evidence type="ECO:0000313" key="3">
    <source>
        <dbReference type="EMBL" id="GID75832.1"/>
    </source>
</evidence>
<gene>
    <name evidence="3" type="ORF">Ade02nite_44730</name>
</gene>
<keyword evidence="4" id="KW-1185">Reference proteome</keyword>
<dbReference type="SUPFAM" id="SSF88713">
    <property type="entry name" value="Glycoside hydrolase/deacetylase"/>
    <property type="match status" value="1"/>
</dbReference>
<dbReference type="InterPro" id="IPR050248">
    <property type="entry name" value="Polysacc_deacetylase_ArnD"/>
</dbReference>
<dbReference type="PANTHER" id="PTHR10587:SF134">
    <property type="entry name" value="SECRETED PROTEIN"/>
    <property type="match status" value="1"/>
</dbReference>
<organism evidence="3 4">
    <name type="scientific">Paractinoplanes deccanensis</name>
    <dbReference type="NCBI Taxonomy" id="113561"/>
    <lineage>
        <taxon>Bacteria</taxon>
        <taxon>Bacillati</taxon>
        <taxon>Actinomycetota</taxon>
        <taxon>Actinomycetes</taxon>
        <taxon>Micromonosporales</taxon>
        <taxon>Micromonosporaceae</taxon>
        <taxon>Paractinoplanes</taxon>
    </lineage>
</organism>
<dbReference type="Gene3D" id="3.20.20.370">
    <property type="entry name" value="Glycoside hydrolase/deacetylase"/>
    <property type="match status" value="1"/>
</dbReference>
<name>A0ABQ3Y765_9ACTN</name>
<dbReference type="Proteomes" id="UP000609879">
    <property type="component" value="Unassembled WGS sequence"/>
</dbReference>